<protein>
    <submittedName>
        <fullName evidence="8">FAD dependent oxidoreductase</fullName>
    </submittedName>
</protein>
<dbReference type="InParanoid" id="A0A136J338"/>
<dbReference type="PANTHER" id="PTHR10961:SF45">
    <property type="entry name" value="FAD DEPENDENT OXIDOREDUCTASE DOMAIN-CONTAINING PROTEIN-RELATED"/>
    <property type="match status" value="1"/>
</dbReference>
<dbReference type="GO" id="GO:0008115">
    <property type="term" value="F:sarcosine oxidase activity"/>
    <property type="evidence" value="ECO:0007669"/>
    <property type="project" value="TreeGrafter"/>
</dbReference>
<evidence type="ECO:0000256" key="1">
    <source>
        <dbReference type="ARBA" id="ARBA00001974"/>
    </source>
</evidence>
<dbReference type="SUPFAM" id="SSF54373">
    <property type="entry name" value="FAD-linked reductases, C-terminal domain"/>
    <property type="match status" value="1"/>
</dbReference>
<evidence type="ECO:0000313" key="8">
    <source>
        <dbReference type="EMBL" id="KXJ91660.1"/>
    </source>
</evidence>
<evidence type="ECO:0000256" key="3">
    <source>
        <dbReference type="ARBA" id="ARBA00022630"/>
    </source>
</evidence>
<dbReference type="SUPFAM" id="SSF51905">
    <property type="entry name" value="FAD/NAD(P)-binding domain"/>
    <property type="match status" value="1"/>
</dbReference>
<dbReference type="Pfam" id="PF01266">
    <property type="entry name" value="DAO"/>
    <property type="match status" value="1"/>
</dbReference>
<keyword evidence="4" id="KW-0274">FAD</keyword>
<evidence type="ECO:0000256" key="2">
    <source>
        <dbReference type="ARBA" id="ARBA00010989"/>
    </source>
</evidence>
<keyword evidence="5" id="KW-0560">Oxidoreductase</keyword>
<name>A0A136J338_9PEZI</name>
<evidence type="ECO:0000259" key="7">
    <source>
        <dbReference type="Pfam" id="PF01266"/>
    </source>
</evidence>
<feature type="region of interest" description="Disordered" evidence="6">
    <location>
        <begin position="288"/>
        <end position="307"/>
    </location>
</feature>
<dbReference type="Proteomes" id="UP000070501">
    <property type="component" value="Unassembled WGS sequence"/>
</dbReference>
<comment type="similarity">
    <text evidence="2">Belongs to the MSOX/MTOX family.</text>
</comment>
<dbReference type="PANTHER" id="PTHR10961">
    <property type="entry name" value="PEROXISOMAL SARCOSINE OXIDASE"/>
    <property type="match status" value="1"/>
</dbReference>
<organism evidence="8 9">
    <name type="scientific">Microdochium bolleyi</name>
    <dbReference type="NCBI Taxonomy" id="196109"/>
    <lineage>
        <taxon>Eukaryota</taxon>
        <taxon>Fungi</taxon>
        <taxon>Dikarya</taxon>
        <taxon>Ascomycota</taxon>
        <taxon>Pezizomycotina</taxon>
        <taxon>Sordariomycetes</taxon>
        <taxon>Xylariomycetidae</taxon>
        <taxon>Xylariales</taxon>
        <taxon>Microdochiaceae</taxon>
        <taxon>Microdochium</taxon>
    </lineage>
</organism>
<dbReference type="OrthoDB" id="2219495at2759"/>
<accession>A0A136J338</accession>
<dbReference type="Gene3D" id="3.30.9.10">
    <property type="entry name" value="D-Amino Acid Oxidase, subunit A, domain 2"/>
    <property type="match status" value="1"/>
</dbReference>
<reference evidence="9" key="1">
    <citation type="submission" date="2016-02" db="EMBL/GenBank/DDBJ databases">
        <title>Draft genome sequence of Microdochium bolleyi, a fungal endophyte of beachgrass.</title>
        <authorList>
            <consortium name="DOE Joint Genome Institute"/>
            <person name="David A.S."/>
            <person name="May G."/>
            <person name="Haridas S."/>
            <person name="Lim J."/>
            <person name="Wang M."/>
            <person name="Labutti K."/>
            <person name="Lipzen A."/>
            <person name="Barry K."/>
            <person name="Grigoriev I.V."/>
        </authorList>
    </citation>
    <scope>NUCLEOTIDE SEQUENCE [LARGE SCALE GENOMIC DNA]</scope>
    <source>
        <strain evidence="9">J235TASD1</strain>
    </source>
</reference>
<evidence type="ECO:0000256" key="6">
    <source>
        <dbReference type="SAM" id="MobiDB-lite"/>
    </source>
</evidence>
<dbReference type="EMBL" id="KQ964249">
    <property type="protein sequence ID" value="KXJ91660.1"/>
    <property type="molecule type" value="Genomic_DNA"/>
</dbReference>
<dbReference type="InterPro" id="IPR006076">
    <property type="entry name" value="FAD-dep_OxRdtase"/>
</dbReference>
<dbReference type="InterPro" id="IPR036188">
    <property type="entry name" value="FAD/NAD-bd_sf"/>
</dbReference>
<dbReference type="InterPro" id="IPR045170">
    <property type="entry name" value="MTOX"/>
</dbReference>
<dbReference type="GO" id="GO:0004657">
    <property type="term" value="F:proline dehydrogenase activity"/>
    <property type="evidence" value="ECO:0007669"/>
    <property type="project" value="TreeGrafter"/>
</dbReference>
<evidence type="ECO:0000256" key="5">
    <source>
        <dbReference type="ARBA" id="ARBA00023002"/>
    </source>
</evidence>
<sequence length="434" mass="46652">MTTRPPVGYAEPILIVGAGVFGLSTALELKKRGFQDVTVLDRYLPPVVDGSSVDISRVIRVEYADPLYGRMAREALDGWQGEYAETYHQSGFVMLADKVEGHSYLSKTQQVDESLGSSLEVFEEASDVAKRYSGIQAHLGGLTAFSNPGGGWADAEASIRRLSQLCTTAGVSFVTGTRGRVLGLDIRDGTVVGVKVADGSRIPASQVILATGAWTNRLVAVSHATSASGQPVGFIKLTPEEARSLEGSPVIINLSTGIFCFPPTQGTNILKIARHSYGFATTVPTDDGAGSAPRLVSSPKRDGDNTAASYLPEDAEFALREGLRQLLPQFANHEWMSQRLCWYSDTPEGDFIIDHHPDLKGLFVAGGGAGHAFKFLPVLGRYIADCYENKADMDVRQKWRLRPGLGSEGLVMKGDGSRGGPPLRTLDAHEQAKL</sequence>
<proteinExistence type="inferred from homology"/>
<dbReference type="AlphaFoldDB" id="A0A136J338"/>
<keyword evidence="3" id="KW-0285">Flavoprotein</keyword>
<keyword evidence="9" id="KW-1185">Reference proteome</keyword>
<dbReference type="GO" id="GO:0050031">
    <property type="term" value="F:L-pipecolate oxidase activity"/>
    <property type="evidence" value="ECO:0007669"/>
    <property type="project" value="TreeGrafter"/>
</dbReference>
<dbReference type="GO" id="GO:0050660">
    <property type="term" value="F:flavin adenine dinucleotide binding"/>
    <property type="evidence" value="ECO:0007669"/>
    <property type="project" value="InterPro"/>
</dbReference>
<dbReference type="STRING" id="196109.A0A136J338"/>
<feature type="region of interest" description="Disordered" evidence="6">
    <location>
        <begin position="410"/>
        <end position="434"/>
    </location>
</feature>
<evidence type="ECO:0000313" key="9">
    <source>
        <dbReference type="Proteomes" id="UP000070501"/>
    </source>
</evidence>
<evidence type="ECO:0000256" key="4">
    <source>
        <dbReference type="ARBA" id="ARBA00022827"/>
    </source>
</evidence>
<comment type="cofactor">
    <cofactor evidence="1">
        <name>FAD</name>
        <dbReference type="ChEBI" id="CHEBI:57692"/>
    </cofactor>
</comment>
<dbReference type="Gene3D" id="3.50.50.60">
    <property type="entry name" value="FAD/NAD(P)-binding domain"/>
    <property type="match status" value="1"/>
</dbReference>
<gene>
    <name evidence="8" type="ORF">Micbo1qcDRAFT_188433</name>
</gene>
<feature type="domain" description="FAD dependent oxidoreductase" evidence="7">
    <location>
        <begin position="13"/>
        <end position="385"/>
    </location>
</feature>